<gene>
    <name evidence="2" type="ordered locus">Dacet_0805</name>
</gene>
<keyword evidence="3" id="KW-1185">Reference proteome</keyword>
<evidence type="ECO:0000259" key="1">
    <source>
        <dbReference type="PROSITE" id="PS51186"/>
    </source>
</evidence>
<dbReference type="KEGG" id="dap:Dacet_0805"/>
<dbReference type="HOGENOM" id="CLU_115356_1_0_0"/>
<dbReference type="Pfam" id="PF00583">
    <property type="entry name" value="Acetyltransf_1"/>
    <property type="match status" value="1"/>
</dbReference>
<organism evidence="2 3">
    <name type="scientific">Denitrovibrio acetiphilus (strain DSM 12809 / NBRC 114555 / N2460)</name>
    <dbReference type="NCBI Taxonomy" id="522772"/>
    <lineage>
        <taxon>Bacteria</taxon>
        <taxon>Pseudomonadati</taxon>
        <taxon>Deferribacterota</taxon>
        <taxon>Deferribacteres</taxon>
        <taxon>Deferribacterales</taxon>
        <taxon>Geovibrionaceae</taxon>
        <taxon>Denitrovibrio</taxon>
    </lineage>
</organism>
<dbReference type="Proteomes" id="UP000002012">
    <property type="component" value="Chromosome"/>
</dbReference>
<accession>D4H5G5</accession>
<dbReference type="CDD" id="cd04301">
    <property type="entry name" value="NAT_SF"/>
    <property type="match status" value="1"/>
</dbReference>
<feature type="domain" description="N-acetyltransferase" evidence="1">
    <location>
        <begin position="8"/>
        <end position="164"/>
    </location>
</feature>
<dbReference type="InterPro" id="IPR000182">
    <property type="entry name" value="GNAT_dom"/>
</dbReference>
<keyword evidence="2" id="KW-0808">Transferase</keyword>
<dbReference type="RefSeq" id="WP_013010117.1">
    <property type="nucleotide sequence ID" value="NC_013943.1"/>
</dbReference>
<dbReference type="STRING" id="522772.Dacet_0805"/>
<dbReference type="Gene3D" id="3.40.630.30">
    <property type="match status" value="1"/>
</dbReference>
<dbReference type="InterPro" id="IPR016181">
    <property type="entry name" value="Acyl_CoA_acyltransferase"/>
</dbReference>
<reference evidence="2 3" key="1">
    <citation type="journal article" date="2010" name="Stand. Genomic Sci.">
        <title>Complete genome sequence of Denitrovibrio acetiphilus type strain (N2460).</title>
        <authorList>
            <person name="Kiss H."/>
            <person name="Lang E."/>
            <person name="Lapidus A."/>
            <person name="Copeland A."/>
            <person name="Nolan M."/>
            <person name="Glavina Del Rio T."/>
            <person name="Chen F."/>
            <person name="Lucas S."/>
            <person name="Tice H."/>
            <person name="Cheng J.F."/>
            <person name="Han C."/>
            <person name="Goodwin L."/>
            <person name="Pitluck S."/>
            <person name="Liolios K."/>
            <person name="Pati A."/>
            <person name="Ivanova N."/>
            <person name="Mavromatis K."/>
            <person name="Chen A."/>
            <person name="Palaniappan K."/>
            <person name="Land M."/>
            <person name="Hauser L."/>
            <person name="Chang Y.J."/>
            <person name="Jeffries C.D."/>
            <person name="Detter J.C."/>
            <person name="Brettin T."/>
            <person name="Spring S."/>
            <person name="Rohde M."/>
            <person name="Goker M."/>
            <person name="Woyke T."/>
            <person name="Bristow J."/>
            <person name="Eisen J.A."/>
            <person name="Markowitz V."/>
            <person name="Hugenholtz P."/>
            <person name="Kyrpides N.C."/>
            <person name="Klenk H.P."/>
        </authorList>
    </citation>
    <scope>NUCLEOTIDE SEQUENCE [LARGE SCALE GENOMIC DNA]</scope>
    <source>
        <strain evidence="3">DSM 12809 / NBRC 114555 / N2460</strain>
    </source>
</reference>
<dbReference type="GO" id="GO:0016747">
    <property type="term" value="F:acyltransferase activity, transferring groups other than amino-acyl groups"/>
    <property type="evidence" value="ECO:0007669"/>
    <property type="project" value="InterPro"/>
</dbReference>
<evidence type="ECO:0000313" key="3">
    <source>
        <dbReference type="Proteomes" id="UP000002012"/>
    </source>
</evidence>
<dbReference type="PaxDb" id="522772-Dacet_0805"/>
<dbReference type="InParanoid" id="D4H5G5"/>
<sequence>MTENNVPVFKHGITEEDLVDVYEIAGSSGFFSKDETMLVDEVAREAIQKGELMSGYSFIFCTIDGRKAGFACYGLIPCTDERYRIYWLAVDNRLRRGGVGTSLIKEVEKTIVSKGGKRVYLETSMRPQYQPTNDFYRKCGYIAEAKLENFYFDGDGMVVYVKIL</sequence>
<proteinExistence type="predicted"/>
<dbReference type="SUPFAM" id="SSF55729">
    <property type="entry name" value="Acyl-CoA N-acyltransferases (Nat)"/>
    <property type="match status" value="1"/>
</dbReference>
<dbReference type="EMBL" id="CP001968">
    <property type="protein sequence ID" value="ADD67585.1"/>
    <property type="molecule type" value="Genomic_DNA"/>
</dbReference>
<name>D4H5G5_DENA2</name>
<dbReference type="OrthoDB" id="9798006at2"/>
<protein>
    <submittedName>
        <fullName evidence="2">GCN5-related N-acetyltransferase</fullName>
    </submittedName>
</protein>
<dbReference type="eggNOG" id="COG0456">
    <property type="taxonomic scope" value="Bacteria"/>
</dbReference>
<evidence type="ECO:0000313" key="2">
    <source>
        <dbReference type="EMBL" id="ADD67585.1"/>
    </source>
</evidence>
<dbReference type="AlphaFoldDB" id="D4H5G5"/>
<dbReference type="PROSITE" id="PS51186">
    <property type="entry name" value="GNAT"/>
    <property type="match status" value="1"/>
</dbReference>